<name>A0A381NCA0_9ZZZZ</name>
<dbReference type="GO" id="GO:0046933">
    <property type="term" value="F:proton-transporting ATP synthase activity, rotational mechanism"/>
    <property type="evidence" value="ECO:0007669"/>
    <property type="project" value="InterPro"/>
</dbReference>
<protein>
    <recommendedName>
        <fullName evidence="8">ATP synthase subunit delta</fullName>
    </recommendedName>
</protein>
<evidence type="ECO:0000256" key="1">
    <source>
        <dbReference type="ARBA" id="ARBA00004370"/>
    </source>
</evidence>
<evidence type="ECO:0000256" key="3">
    <source>
        <dbReference type="ARBA" id="ARBA00022781"/>
    </source>
</evidence>
<keyword evidence="4" id="KW-0406">Ion transport</keyword>
<evidence type="ECO:0008006" key="8">
    <source>
        <dbReference type="Google" id="ProtNLM"/>
    </source>
</evidence>
<gene>
    <name evidence="7" type="ORF">METZ01_LOCUS4991</name>
</gene>
<evidence type="ECO:0000256" key="2">
    <source>
        <dbReference type="ARBA" id="ARBA00022448"/>
    </source>
</evidence>
<evidence type="ECO:0000313" key="7">
    <source>
        <dbReference type="EMBL" id="SUZ52137.1"/>
    </source>
</evidence>
<dbReference type="Pfam" id="PF00213">
    <property type="entry name" value="OSCP"/>
    <property type="match status" value="1"/>
</dbReference>
<dbReference type="PRINTS" id="PR00125">
    <property type="entry name" value="ATPASEDELTA"/>
</dbReference>
<evidence type="ECO:0000256" key="6">
    <source>
        <dbReference type="ARBA" id="ARBA00023310"/>
    </source>
</evidence>
<keyword evidence="6" id="KW-0066">ATP synthesis</keyword>
<sequence length="157" mass="17673">MGAVEEVCQSLSLVNQLLKRDASFRAFFNTRRIESDQKGAIVGKVLGSNSHPLVSTLFGILSEKREYRLMSGIQCWVKSRRQRELNLLMVTAYTAEKLDEDEINNISQVIESSMAKQVEMSTEIDEALLGGIKLRMDNLFIDGSLHGQLERLKIGLI</sequence>
<dbReference type="GO" id="GO:0016020">
    <property type="term" value="C:membrane"/>
    <property type="evidence" value="ECO:0007669"/>
    <property type="project" value="UniProtKB-SubCell"/>
</dbReference>
<dbReference type="NCBIfam" id="TIGR01145">
    <property type="entry name" value="ATP_synt_delta"/>
    <property type="match status" value="1"/>
</dbReference>
<evidence type="ECO:0000256" key="4">
    <source>
        <dbReference type="ARBA" id="ARBA00023065"/>
    </source>
</evidence>
<dbReference type="PANTHER" id="PTHR11910">
    <property type="entry name" value="ATP SYNTHASE DELTA CHAIN"/>
    <property type="match status" value="1"/>
</dbReference>
<comment type="subcellular location">
    <subcellularLocation>
        <location evidence="1">Membrane</location>
    </subcellularLocation>
</comment>
<dbReference type="InterPro" id="IPR026015">
    <property type="entry name" value="ATP_synth_OSCP/delta_N_sf"/>
</dbReference>
<proteinExistence type="predicted"/>
<reference evidence="7" key="1">
    <citation type="submission" date="2018-05" db="EMBL/GenBank/DDBJ databases">
        <authorList>
            <person name="Lanie J.A."/>
            <person name="Ng W.-L."/>
            <person name="Kazmierczak K.M."/>
            <person name="Andrzejewski T.M."/>
            <person name="Davidsen T.M."/>
            <person name="Wayne K.J."/>
            <person name="Tettelin H."/>
            <person name="Glass J.I."/>
            <person name="Rusch D."/>
            <person name="Podicherti R."/>
            <person name="Tsui H.-C.T."/>
            <person name="Winkler M.E."/>
        </authorList>
    </citation>
    <scope>NUCLEOTIDE SEQUENCE</scope>
</reference>
<keyword evidence="2" id="KW-0813">Transport</keyword>
<organism evidence="7">
    <name type="scientific">marine metagenome</name>
    <dbReference type="NCBI Taxonomy" id="408172"/>
    <lineage>
        <taxon>unclassified sequences</taxon>
        <taxon>metagenomes</taxon>
        <taxon>ecological metagenomes</taxon>
    </lineage>
</organism>
<dbReference type="Gene3D" id="1.10.520.20">
    <property type="entry name" value="N-terminal domain of the delta subunit of the F1F0-ATP synthase"/>
    <property type="match status" value="1"/>
</dbReference>
<dbReference type="AlphaFoldDB" id="A0A381NCA0"/>
<dbReference type="EMBL" id="UINC01000258">
    <property type="protein sequence ID" value="SUZ52137.1"/>
    <property type="molecule type" value="Genomic_DNA"/>
</dbReference>
<accession>A0A381NCA0</accession>
<keyword evidence="3" id="KW-0375">Hydrogen ion transport</keyword>
<dbReference type="InterPro" id="IPR000711">
    <property type="entry name" value="ATPase_OSCP/dsu"/>
</dbReference>
<evidence type="ECO:0000256" key="5">
    <source>
        <dbReference type="ARBA" id="ARBA00023136"/>
    </source>
</evidence>
<keyword evidence="5" id="KW-0472">Membrane</keyword>